<dbReference type="Proteomes" id="UP000012960">
    <property type="component" value="Unplaced"/>
</dbReference>
<proteinExistence type="predicted"/>
<dbReference type="Gene3D" id="2.40.50.140">
    <property type="entry name" value="Nucleic acid-binding proteins"/>
    <property type="match status" value="1"/>
</dbReference>
<evidence type="ECO:0000259" key="1">
    <source>
        <dbReference type="Pfam" id="PF16450"/>
    </source>
</evidence>
<accession>A0A804HWQ0</accession>
<dbReference type="Gramene" id="Ma01_t21250.1">
    <property type="protein sequence ID" value="Ma01_p21250.1"/>
    <property type="gene ID" value="Ma01_g21250"/>
</dbReference>
<dbReference type="EnsemblPlants" id="Ma01_t21250.1">
    <property type="protein sequence ID" value="Ma01_p21250.1"/>
    <property type="gene ID" value="Ma01_g21250"/>
</dbReference>
<keyword evidence="3" id="KW-1185">Reference proteome</keyword>
<organism evidence="2 3">
    <name type="scientific">Musa acuminata subsp. malaccensis</name>
    <name type="common">Wild banana</name>
    <name type="synonym">Musa malaccensis</name>
    <dbReference type="NCBI Taxonomy" id="214687"/>
    <lineage>
        <taxon>Eukaryota</taxon>
        <taxon>Viridiplantae</taxon>
        <taxon>Streptophyta</taxon>
        <taxon>Embryophyta</taxon>
        <taxon>Tracheophyta</taxon>
        <taxon>Spermatophyta</taxon>
        <taxon>Magnoliopsida</taxon>
        <taxon>Liliopsida</taxon>
        <taxon>Zingiberales</taxon>
        <taxon>Musaceae</taxon>
        <taxon>Musa</taxon>
    </lineage>
</organism>
<dbReference type="InterPro" id="IPR012340">
    <property type="entry name" value="NA-bd_OB-fold"/>
</dbReference>
<sequence length="72" mass="8232">MSVRNLEELIDENHAIVSSSVGTEYYIRILSFVDKDQLELEFAILMPNKVSFAGLMIMVWSHDLGLVKIFTI</sequence>
<reference evidence="2" key="1">
    <citation type="submission" date="2021-05" db="UniProtKB">
        <authorList>
            <consortium name="EnsemblPlants"/>
        </authorList>
    </citation>
    <scope>IDENTIFICATION</scope>
    <source>
        <strain evidence="2">subsp. malaccensis</strain>
    </source>
</reference>
<protein>
    <recommendedName>
        <fullName evidence="1">Proteasomal ATPase second OB domain-containing protein</fullName>
    </recommendedName>
</protein>
<dbReference type="InterPro" id="IPR032501">
    <property type="entry name" value="Prot_ATP_ID_OB_2nd"/>
</dbReference>
<feature type="domain" description="Proteasomal ATPase second OB" evidence="1">
    <location>
        <begin position="3"/>
        <end position="39"/>
    </location>
</feature>
<name>A0A804HWQ0_MUSAM</name>
<dbReference type="AlphaFoldDB" id="A0A804HWQ0"/>
<evidence type="ECO:0000313" key="3">
    <source>
        <dbReference type="Proteomes" id="UP000012960"/>
    </source>
</evidence>
<dbReference type="Pfam" id="PF16450">
    <property type="entry name" value="Prot_ATP_ID_OB_C"/>
    <property type="match status" value="1"/>
</dbReference>
<dbReference type="InParanoid" id="A0A804HWQ0"/>
<evidence type="ECO:0000313" key="2">
    <source>
        <dbReference type="EnsemblPlants" id="Ma01_p21250.1"/>
    </source>
</evidence>